<gene>
    <name evidence="14" type="primary">LOC108732251</name>
</gene>
<evidence type="ECO:0000256" key="3">
    <source>
        <dbReference type="ARBA" id="ARBA00022516"/>
    </source>
</evidence>
<keyword evidence="4 10" id="KW-0812">Transmembrane</keyword>
<comment type="subcellular location">
    <subcellularLocation>
        <location evidence="1">Membrane</location>
        <topology evidence="1">Multi-pass membrane protein</topology>
    </subcellularLocation>
</comment>
<dbReference type="KEGG" id="apln:108732251"/>
<keyword evidence="3 10" id="KW-0444">Lipid biosynthesis</keyword>
<protein>
    <recommendedName>
        <fullName evidence="10">Fatty acyl-CoA reductase</fullName>
        <ecNumber evidence="10">1.2.1.84</ecNumber>
    </recommendedName>
</protein>
<dbReference type="CDD" id="cd05236">
    <property type="entry name" value="FAR-N_SDR_e"/>
    <property type="match status" value="1"/>
</dbReference>
<name>A0A1W4WDB7_AGRPL</name>
<keyword evidence="10" id="KW-0560">Oxidoreductase</keyword>
<evidence type="ECO:0000256" key="4">
    <source>
        <dbReference type="ARBA" id="ARBA00022692"/>
    </source>
</evidence>
<reference evidence="14" key="1">
    <citation type="submission" date="2025-08" db="UniProtKB">
        <authorList>
            <consortium name="RefSeq"/>
        </authorList>
    </citation>
    <scope>IDENTIFICATION</scope>
    <source>
        <tissue evidence="14">Entire body</tissue>
    </source>
</reference>
<evidence type="ECO:0000259" key="12">
    <source>
        <dbReference type="Pfam" id="PF07993"/>
    </source>
</evidence>
<evidence type="ECO:0000313" key="13">
    <source>
        <dbReference type="Proteomes" id="UP000192223"/>
    </source>
</evidence>
<dbReference type="GO" id="GO:0035336">
    <property type="term" value="P:long-chain fatty-acyl-CoA metabolic process"/>
    <property type="evidence" value="ECO:0007669"/>
    <property type="project" value="TreeGrafter"/>
</dbReference>
<dbReference type="GO" id="GO:0102965">
    <property type="term" value="F:alcohol-forming long-chain fatty acyl-CoA reductase activity"/>
    <property type="evidence" value="ECO:0007669"/>
    <property type="project" value="UniProtKB-EC"/>
</dbReference>
<dbReference type="EC" id="1.2.1.84" evidence="10"/>
<dbReference type="InterPro" id="IPR033640">
    <property type="entry name" value="FAR_C"/>
</dbReference>
<evidence type="ECO:0000256" key="10">
    <source>
        <dbReference type="RuleBase" id="RU363097"/>
    </source>
</evidence>
<dbReference type="GO" id="GO:0016020">
    <property type="term" value="C:membrane"/>
    <property type="evidence" value="ECO:0007669"/>
    <property type="project" value="UniProtKB-SubCell"/>
</dbReference>
<dbReference type="GO" id="GO:0005777">
    <property type="term" value="C:peroxisome"/>
    <property type="evidence" value="ECO:0007669"/>
    <property type="project" value="TreeGrafter"/>
</dbReference>
<evidence type="ECO:0000313" key="14">
    <source>
        <dbReference type="RefSeq" id="XP_018318447.1"/>
    </source>
</evidence>
<dbReference type="AlphaFoldDB" id="A0A1W4WDB7"/>
<keyword evidence="5 10" id="KW-0521">NADP</keyword>
<keyword evidence="8 10" id="KW-0472">Membrane</keyword>
<dbReference type="Pfam" id="PF03015">
    <property type="entry name" value="Sterile"/>
    <property type="match status" value="1"/>
</dbReference>
<dbReference type="InterPro" id="IPR026055">
    <property type="entry name" value="FAR"/>
</dbReference>
<organism evidence="13 14">
    <name type="scientific">Agrilus planipennis</name>
    <name type="common">Emerald ash borer</name>
    <name type="synonym">Agrilus marcopoli</name>
    <dbReference type="NCBI Taxonomy" id="224129"/>
    <lineage>
        <taxon>Eukaryota</taxon>
        <taxon>Metazoa</taxon>
        <taxon>Ecdysozoa</taxon>
        <taxon>Arthropoda</taxon>
        <taxon>Hexapoda</taxon>
        <taxon>Insecta</taxon>
        <taxon>Pterygota</taxon>
        <taxon>Neoptera</taxon>
        <taxon>Endopterygota</taxon>
        <taxon>Coleoptera</taxon>
        <taxon>Polyphaga</taxon>
        <taxon>Elateriformia</taxon>
        <taxon>Buprestoidea</taxon>
        <taxon>Buprestidae</taxon>
        <taxon>Agrilinae</taxon>
        <taxon>Agrilus</taxon>
    </lineage>
</organism>
<dbReference type="PANTHER" id="PTHR11011:SF45">
    <property type="entry name" value="FATTY ACYL-COA REDUCTASE CG8306-RELATED"/>
    <property type="match status" value="1"/>
</dbReference>
<evidence type="ECO:0000256" key="2">
    <source>
        <dbReference type="ARBA" id="ARBA00005928"/>
    </source>
</evidence>
<dbReference type="InterPro" id="IPR013120">
    <property type="entry name" value="FAR_NAD-bd"/>
</dbReference>
<dbReference type="GeneID" id="108732251"/>
<dbReference type="InParanoid" id="A0A1W4WDB7"/>
<feature type="domain" description="Fatty acyl-CoA reductase C-terminal" evidence="11">
    <location>
        <begin position="362"/>
        <end position="453"/>
    </location>
</feature>
<evidence type="ECO:0000256" key="7">
    <source>
        <dbReference type="ARBA" id="ARBA00023098"/>
    </source>
</evidence>
<evidence type="ECO:0000256" key="9">
    <source>
        <dbReference type="ARBA" id="ARBA00052530"/>
    </source>
</evidence>
<dbReference type="GO" id="GO:0080019">
    <property type="term" value="F:alcohol-forming very long-chain fatty acyl-CoA reductase activity"/>
    <property type="evidence" value="ECO:0007669"/>
    <property type="project" value="InterPro"/>
</dbReference>
<dbReference type="InterPro" id="IPR036291">
    <property type="entry name" value="NAD(P)-bd_dom_sf"/>
</dbReference>
<dbReference type="OrthoDB" id="429813at2759"/>
<evidence type="ECO:0000256" key="5">
    <source>
        <dbReference type="ARBA" id="ARBA00022857"/>
    </source>
</evidence>
<dbReference type="SUPFAM" id="SSF51735">
    <property type="entry name" value="NAD(P)-binding Rossmann-fold domains"/>
    <property type="match status" value="1"/>
</dbReference>
<evidence type="ECO:0000256" key="8">
    <source>
        <dbReference type="ARBA" id="ARBA00023136"/>
    </source>
</evidence>
<dbReference type="RefSeq" id="XP_018318447.1">
    <property type="nucleotide sequence ID" value="XM_018462945.2"/>
</dbReference>
<feature type="domain" description="Thioester reductase (TE)" evidence="12">
    <location>
        <begin position="18"/>
        <end position="289"/>
    </location>
</feature>
<evidence type="ECO:0000256" key="6">
    <source>
        <dbReference type="ARBA" id="ARBA00022989"/>
    </source>
</evidence>
<dbReference type="Pfam" id="PF07993">
    <property type="entry name" value="NAD_binding_4"/>
    <property type="match status" value="1"/>
</dbReference>
<feature type="transmembrane region" description="Helical" evidence="10">
    <location>
        <begin position="353"/>
        <end position="377"/>
    </location>
</feature>
<proteinExistence type="inferred from homology"/>
<dbReference type="Gene3D" id="3.40.50.720">
    <property type="entry name" value="NAD(P)-binding Rossmann-like Domain"/>
    <property type="match status" value="1"/>
</dbReference>
<keyword evidence="7 10" id="KW-0443">Lipid metabolism</keyword>
<dbReference type="PANTHER" id="PTHR11011">
    <property type="entry name" value="MALE STERILITY PROTEIN 2-RELATED"/>
    <property type="match status" value="1"/>
</dbReference>
<comment type="catalytic activity">
    <reaction evidence="9 10">
        <text>a long-chain fatty acyl-CoA + 2 NADPH + 2 H(+) = a long-chain primary fatty alcohol + 2 NADP(+) + CoA</text>
        <dbReference type="Rhea" id="RHEA:52716"/>
        <dbReference type="ChEBI" id="CHEBI:15378"/>
        <dbReference type="ChEBI" id="CHEBI:57287"/>
        <dbReference type="ChEBI" id="CHEBI:57783"/>
        <dbReference type="ChEBI" id="CHEBI:58349"/>
        <dbReference type="ChEBI" id="CHEBI:77396"/>
        <dbReference type="ChEBI" id="CHEBI:83139"/>
        <dbReference type="EC" id="1.2.1.84"/>
    </reaction>
</comment>
<comment type="similarity">
    <text evidence="2 10">Belongs to the fatty acyl-CoA reductase family.</text>
</comment>
<keyword evidence="6 10" id="KW-1133">Transmembrane helix</keyword>
<dbReference type="STRING" id="224129.A0A1W4WDB7"/>
<dbReference type="Proteomes" id="UP000192223">
    <property type="component" value="Unplaced"/>
</dbReference>
<evidence type="ECO:0000256" key="1">
    <source>
        <dbReference type="ARBA" id="ARBA00004141"/>
    </source>
</evidence>
<dbReference type="FunCoup" id="A0A1W4WDB7">
    <property type="interactions" value="93"/>
</dbReference>
<dbReference type="FunFam" id="3.40.50.720:FF:000143">
    <property type="entry name" value="Fatty acyl-CoA reductase"/>
    <property type="match status" value="1"/>
</dbReference>
<dbReference type="CDD" id="cd09071">
    <property type="entry name" value="FAR_C"/>
    <property type="match status" value="1"/>
</dbReference>
<comment type="function">
    <text evidence="10">Catalyzes the reduction of fatty acyl-CoA to fatty alcohols.</text>
</comment>
<sequence length="512" mass="58089">MTSSQTIPSWYKGKNIFITGGTGFVGICLIEKLLRVIPETGDIYLLMRPKKGKEISDRLEDIKKNLIFEKVLETRSPEQVFSKLKAIAGDVAQPNLGLSEADRKILTEKINVIFHSAATLDFAEGLRETVNVNLLGTRRVLELANQCRNLNAYIHVSSAYVNSYNLKAEEIIYPLKEDPEGVISLVEKMDDEKLEKMTPDLLGDHPNTYTFTKHMAEHEVKKSQTKFSCAIVRPSMIVGAWKEPIPGWTISKNGPQGFLMGASKGVVRRLPVGKELVYDYIPVDIVVNTLIAAGFHAGSTNAKEVEVYQCTSSTRNPFRWIAVDDKVNDYLHKYPLKSAVWYPHLKFLPSVTWFKISALFVHFLPAFILDTITRLVGGRPILMRLHRNVNSSLDRLEKFIFTEWEFPAEKTDKLHNWLSSADQQAFNLDISSLVWPDYFDYLTQGARRYLSNEKMSNISSARSKDTILRFLHFGLQVAIYALIWYLVACITGKSMKSASFIVPVAYILFSFL</sequence>
<feature type="transmembrane region" description="Helical" evidence="10">
    <location>
        <begin position="470"/>
        <end position="488"/>
    </location>
</feature>
<accession>A0A1W4WDB7</accession>
<keyword evidence="13" id="KW-1185">Reference proteome</keyword>
<evidence type="ECO:0000259" key="11">
    <source>
        <dbReference type="Pfam" id="PF03015"/>
    </source>
</evidence>